<reference evidence="1 2" key="1">
    <citation type="submission" date="2014-01" db="EMBL/GenBank/DDBJ databases">
        <authorList>
            <person name="Dobos K."/>
            <person name="Lenaerts A."/>
            <person name="Ordway D."/>
            <person name="DeGroote M.A."/>
            <person name="Parker T."/>
            <person name="Sizemore C."/>
            <person name="Tallon L.J."/>
            <person name="Sadzewicz L.K."/>
            <person name="Sengamalay N."/>
            <person name="Fraser C.M."/>
            <person name="Hine E."/>
            <person name="Shefchek K.A."/>
            <person name="Das S.P."/>
            <person name="Tettelin H."/>
        </authorList>
    </citation>
    <scope>NUCLEOTIDE SEQUENCE [LARGE SCALE GENOMIC DNA]</scope>
    <source>
        <strain evidence="1 2">Harvey</strain>
    </source>
</reference>
<organism evidence="1 2">
    <name type="scientific">Mycobacterium ulcerans str. Harvey</name>
    <dbReference type="NCBI Taxonomy" id="1299332"/>
    <lineage>
        <taxon>Bacteria</taxon>
        <taxon>Bacillati</taxon>
        <taxon>Actinomycetota</taxon>
        <taxon>Actinomycetes</taxon>
        <taxon>Mycobacteriales</taxon>
        <taxon>Mycobacteriaceae</taxon>
        <taxon>Mycobacterium</taxon>
        <taxon>Mycobacterium ulcerans group</taxon>
    </lineage>
</organism>
<dbReference type="GO" id="GO:0009035">
    <property type="term" value="F:type I site-specific deoxyribonuclease activity"/>
    <property type="evidence" value="ECO:0007669"/>
    <property type="project" value="UniProtKB-EC"/>
</dbReference>
<accession>A0ABN0R9K1</accession>
<proteinExistence type="predicted"/>
<dbReference type="EC" id="3.1.21.3" evidence="1"/>
<sequence>MDKLLTGLTHRVRPTYTSTRRCAITVCSSDLPRQSSRR</sequence>
<keyword evidence="1" id="KW-0378">Hydrolase</keyword>
<dbReference type="Proteomes" id="UP000020681">
    <property type="component" value="Unassembled WGS sequence"/>
</dbReference>
<evidence type="ECO:0000313" key="1">
    <source>
        <dbReference type="EMBL" id="EUA93856.1"/>
    </source>
</evidence>
<dbReference type="EMBL" id="JAOL01000036">
    <property type="protein sequence ID" value="EUA93856.1"/>
    <property type="molecule type" value="Genomic_DNA"/>
</dbReference>
<evidence type="ECO:0000313" key="2">
    <source>
        <dbReference type="Proteomes" id="UP000020681"/>
    </source>
</evidence>
<name>A0ABN0R9K1_MYCUL</name>
<gene>
    <name evidence="1" type="ORF">I551_8877</name>
</gene>
<comment type="caution">
    <text evidence="1">The sequence shown here is derived from an EMBL/GenBank/DDBJ whole genome shotgun (WGS) entry which is preliminary data.</text>
</comment>
<protein>
    <submittedName>
        <fullName evidence="1">Type I restriction-modification system restriction subunit domain protein</fullName>
        <ecNumber evidence="1">3.1.21.3</ecNumber>
    </submittedName>
</protein>
<keyword evidence="2" id="KW-1185">Reference proteome</keyword>